<evidence type="ECO:0000256" key="1">
    <source>
        <dbReference type="ARBA" id="ARBA00004571"/>
    </source>
</evidence>
<evidence type="ECO:0000256" key="5">
    <source>
        <dbReference type="ARBA" id="ARBA00022692"/>
    </source>
</evidence>
<keyword evidence="6" id="KW-0732">Signal</keyword>
<feature type="short sequence motif" description="TonB C-terminal box" evidence="13">
    <location>
        <begin position="774"/>
        <end position="791"/>
    </location>
</feature>
<dbReference type="PANTHER" id="PTHR32552:SF81">
    <property type="entry name" value="TONB-DEPENDENT OUTER MEMBRANE RECEPTOR"/>
    <property type="match status" value="1"/>
</dbReference>
<evidence type="ECO:0000256" key="4">
    <source>
        <dbReference type="ARBA" id="ARBA00022496"/>
    </source>
</evidence>
<dbReference type="InterPro" id="IPR036942">
    <property type="entry name" value="Beta-barrel_TonB_sf"/>
</dbReference>
<evidence type="ECO:0000256" key="13">
    <source>
        <dbReference type="PROSITE-ProRule" id="PRU10144"/>
    </source>
</evidence>
<evidence type="ECO:0000259" key="16">
    <source>
        <dbReference type="Pfam" id="PF07715"/>
    </source>
</evidence>
<evidence type="ECO:0000256" key="11">
    <source>
        <dbReference type="ARBA" id="ARBA00023237"/>
    </source>
</evidence>
<dbReference type="EMBL" id="AF512952">
    <property type="protein sequence ID" value="AAM96670.1"/>
    <property type="molecule type" value="Genomic_DNA"/>
</dbReference>
<dbReference type="GO" id="GO:0009279">
    <property type="term" value="C:cell outer membrane"/>
    <property type="evidence" value="ECO:0007669"/>
    <property type="project" value="UniProtKB-SubCell"/>
</dbReference>
<keyword evidence="2 12" id="KW-0813">Transport</keyword>
<dbReference type="GO" id="GO:0006826">
    <property type="term" value="P:iron ion transport"/>
    <property type="evidence" value="ECO:0007669"/>
    <property type="project" value="UniProtKB-KW"/>
</dbReference>
<dbReference type="InterPro" id="IPR012910">
    <property type="entry name" value="Plug_dom"/>
</dbReference>
<evidence type="ECO:0000256" key="12">
    <source>
        <dbReference type="PROSITE-ProRule" id="PRU01360"/>
    </source>
</evidence>
<proteinExistence type="inferred from homology"/>
<keyword evidence="10 12" id="KW-0472">Membrane</keyword>
<dbReference type="Gene3D" id="2.40.170.20">
    <property type="entry name" value="TonB-dependent receptor, beta-barrel domain"/>
    <property type="match status" value="1"/>
</dbReference>
<keyword evidence="9 14" id="KW-0798">TonB box</keyword>
<name>Q8KH06_SPHCR</name>
<evidence type="ECO:0000256" key="9">
    <source>
        <dbReference type="ARBA" id="ARBA00023077"/>
    </source>
</evidence>
<sequence>MRFEKKQCSAILLSLLLRIQNIEGGEMARMRHYFASIIAMSVALHMNAGAAHAQDQVSPQPDEAAARPASADDIVVTALRRAERLQDVPVAVTALSAANLEAKGASDIAAIAPSTPGLSFNGGAVGGSGTSSSAQIFIRGIGHDDYLPTTDPGVGIYIDEIYLGRTTGSILSLTDIERVEVLRGPQGTLFGRNTIGGAILVTTRKPDLSDAYVNLSGNFGERSLVELKGSANAPVTDTLAVKVSAGMRKQDGYGRSTVTPGRFGDTDRWGVTGQVLFQPTPELKFLLSGDYSKIDQPSPTQVVTNIGPAVGLIAAYNGTAAARGLPLFNQALVATDRFTSGSQRRGYDKATVKGISLSGEYEFAKDWAIKSITAYRKSDVAFSADADTTAAPIFDVTTTVNQEQFSQEFQVSGTVGPLSLTAGTYYYDEDIDYSLTADILPGLYGFLVGNGVCPSAAAPCFAATRGFRQPSTLSIKAYAGFGQGTLKFTDWLSATGGIRYSVEKRQFETQSFGTATGALQFAGNQHRRYSQWTPKIGLEVKPTRDVLLYASYSKGYKSGTFNGRATSGPALNEVLPESSDSYEAGIKSQFWDRRITLNLSVYDVTYKNLQTTVTVRDSNGAPATALINAAKAKAKGFEAELTVRPMDGLMLNATWGYIDGKITETTPIAAAQGLLIGNRLTKTPKNKISLAAQYDWELFGSDAFARVDYSWQSSMFHTPLNQVNTFEDSYALTNARIGYTLPNTQVRTSVFVNNVFNKRYALNRSYVAFADYNTANFARPREWGVSLAVDF</sequence>
<dbReference type="Pfam" id="PF00593">
    <property type="entry name" value="TonB_dep_Rec_b-barrel"/>
    <property type="match status" value="1"/>
</dbReference>
<dbReference type="InterPro" id="IPR000531">
    <property type="entry name" value="Beta-barrel_TonB"/>
</dbReference>
<dbReference type="PANTHER" id="PTHR32552">
    <property type="entry name" value="FERRICHROME IRON RECEPTOR-RELATED"/>
    <property type="match status" value="1"/>
</dbReference>
<feature type="domain" description="TonB-dependent receptor-like beta-barrel" evidence="15">
    <location>
        <begin position="339"/>
        <end position="755"/>
    </location>
</feature>
<keyword evidence="7" id="KW-0408">Iron</keyword>
<dbReference type="PROSITE" id="PS01156">
    <property type="entry name" value="TONB_DEPENDENT_REC_2"/>
    <property type="match status" value="1"/>
</dbReference>
<dbReference type="AlphaFoldDB" id="Q8KH06"/>
<reference evidence="17" key="2">
    <citation type="journal article" date="2002" name="J. Bacteriol.">
        <title>Organization and regulation of pentachlorophenol-degrading genes in Sphingobium chlorophenolicum ATCC 39723.</title>
        <authorList>
            <person name="Cai M."/>
            <person name="Xun L."/>
        </authorList>
    </citation>
    <scope>NUCLEOTIDE SEQUENCE</scope>
    <source>
        <strain evidence="17">ATCC 39723</strain>
    </source>
</reference>
<evidence type="ECO:0000256" key="14">
    <source>
        <dbReference type="RuleBase" id="RU003357"/>
    </source>
</evidence>
<keyword evidence="8" id="KW-0406">Ion transport</keyword>
<dbReference type="Pfam" id="PF07715">
    <property type="entry name" value="Plug"/>
    <property type="match status" value="1"/>
</dbReference>
<organism evidence="17">
    <name type="scientific">Sphingobium chlorophenolicum</name>
    <dbReference type="NCBI Taxonomy" id="46429"/>
    <lineage>
        <taxon>Bacteria</taxon>
        <taxon>Pseudomonadati</taxon>
        <taxon>Pseudomonadota</taxon>
        <taxon>Alphaproteobacteria</taxon>
        <taxon>Sphingomonadales</taxon>
        <taxon>Sphingomonadaceae</taxon>
        <taxon>Sphingobium</taxon>
    </lineage>
</organism>
<evidence type="ECO:0000256" key="2">
    <source>
        <dbReference type="ARBA" id="ARBA00022448"/>
    </source>
</evidence>
<evidence type="ECO:0000256" key="10">
    <source>
        <dbReference type="ARBA" id="ARBA00023136"/>
    </source>
</evidence>
<dbReference type="SUPFAM" id="SSF56935">
    <property type="entry name" value="Porins"/>
    <property type="match status" value="1"/>
</dbReference>
<protein>
    <submittedName>
        <fullName evidence="17">Hypothetical TonB-dependent receptor</fullName>
    </submittedName>
</protein>
<dbReference type="PROSITE" id="PS52016">
    <property type="entry name" value="TONB_DEPENDENT_REC_3"/>
    <property type="match status" value="1"/>
</dbReference>
<dbReference type="InterPro" id="IPR010917">
    <property type="entry name" value="TonB_rcpt_CS"/>
</dbReference>
<keyword evidence="17" id="KW-0675">Receptor</keyword>
<keyword evidence="3 12" id="KW-1134">Transmembrane beta strand</keyword>
<comment type="subcellular location">
    <subcellularLocation>
        <location evidence="1 12">Cell outer membrane</location>
        <topology evidence="1 12">Multi-pass membrane protein</topology>
    </subcellularLocation>
</comment>
<evidence type="ECO:0000256" key="6">
    <source>
        <dbReference type="ARBA" id="ARBA00022729"/>
    </source>
</evidence>
<comment type="similarity">
    <text evidence="12 14">Belongs to the TonB-dependent receptor family.</text>
</comment>
<evidence type="ECO:0000256" key="3">
    <source>
        <dbReference type="ARBA" id="ARBA00022452"/>
    </source>
</evidence>
<keyword evidence="11 12" id="KW-0998">Cell outer membrane</keyword>
<dbReference type="CDD" id="cd01347">
    <property type="entry name" value="ligand_gated_channel"/>
    <property type="match status" value="1"/>
</dbReference>
<reference evidence="17" key="1">
    <citation type="journal article" date="1993" name="J. Bacteriol.">
        <title>Characterization of a Flavobacterium glutathione S-transferase gene involved reductive dechlorination.</title>
        <authorList>
            <person name="Orser C.S."/>
            <person name="Dutton J."/>
            <person name="Lange C."/>
            <person name="Jablonski P."/>
            <person name="Xun L."/>
            <person name="Hargis M."/>
        </authorList>
    </citation>
    <scope>NUCLEOTIDE SEQUENCE</scope>
    <source>
        <strain evidence="17">ATCC 39723</strain>
    </source>
</reference>
<evidence type="ECO:0000256" key="8">
    <source>
        <dbReference type="ARBA" id="ARBA00023065"/>
    </source>
</evidence>
<evidence type="ECO:0000256" key="7">
    <source>
        <dbReference type="ARBA" id="ARBA00023004"/>
    </source>
</evidence>
<evidence type="ECO:0000313" key="17">
    <source>
        <dbReference type="EMBL" id="AAM96670.1"/>
    </source>
</evidence>
<feature type="domain" description="TonB-dependent receptor plug" evidence="16">
    <location>
        <begin position="85"/>
        <end position="198"/>
    </location>
</feature>
<evidence type="ECO:0000259" key="15">
    <source>
        <dbReference type="Pfam" id="PF00593"/>
    </source>
</evidence>
<dbReference type="InterPro" id="IPR039426">
    <property type="entry name" value="TonB-dep_rcpt-like"/>
</dbReference>
<keyword evidence="5 12" id="KW-0812">Transmembrane</keyword>
<accession>Q8KH06</accession>
<keyword evidence="4" id="KW-0410">Iron transport</keyword>